<dbReference type="Proteomes" id="UP000053681">
    <property type="component" value="Unassembled WGS sequence"/>
</dbReference>
<feature type="transmembrane region" description="Helical" evidence="1">
    <location>
        <begin position="344"/>
        <end position="363"/>
    </location>
</feature>
<keyword evidence="1" id="KW-0472">Membrane</keyword>
<dbReference type="GO" id="GO:1902604">
    <property type="term" value="P:p-aminobenzoyl-glutamate transmembrane transport"/>
    <property type="evidence" value="ECO:0007669"/>
    <property type="project" value="InterPro"/>
</dbReference>
<feature type="transmembrane region" description="Helical" evidence="1">
    <location>
        <begin position="32"/>
        <end position="52"/>
    </location>
</feature>
<feature type="transmembrane region" description="Helical" evidence="1">
    <location>
        <begin position="216"/>
        <end position="234"/>
    </location>
</feature>
<feature type="transmembrane region" description="Helical" evidence="1">
    <location>
        <begin position="263"/>
        <end position="284"/>
    </location>
</feature>
<gene>
    <name evidence="2" type="ORF">AS180_12935</name>
</gene>
<feature type="transmembrane region" description="Helical" evidence="1">
    <location>
        <begin position="90"/>
        <end position="106"/>
    </location>
</feature>
<protein>
    <submittedName>
        <fullName evidence="2">Transporter</fullName>
    </submittedName>
</protein>
<organism evidence="2 3">
    <name type="scientific">Priestia veravalensis</name>
    <dbReference type="NCBI Taxonomy" id="1414648"/>
    <lineage>
        <taxon>Bacteria</taxon>
        <taxon>Bacillati</taxon>
        <taxon>Bacillota</taxon>
        <taxon>Bacilli</taxon>
        <taxon>Bacillales</taxon>
        <taxon>Bacillaceae</taxon>
        <taxon>Priestia</taxon>
    </lineage>
</organism>
<dbReference type="AlphaFoldDB" id="A0A0V8JK82"/>
<keyword evidence="1" id="KW-0812">Transmembrane</keyword>
<keyword evidence="3" id="KW-1185">Reference proteome</keyword>
<feature type="transmembrane region" description="Helical" evidence="1">
    <location>
        <begin position="304"/>
        <end position="323"/>
    </location>
</feature>
<evidence type="ECO:0000313" key="3">
    <source>
        <dbReference type="Proteomes" id="UP000053681"/>
    </source>
</evidence>
<feature type="transmembrane region" description="Helical" evidence="1">
    <location>
        <begin position="383"/>
        <end position="403"/>
    </location>
</feature>
<proteinExistence type="predicted"/>
<evidence type="ECO:0000256" key="1">
    <source>
        <dbReference type="SAM" id="Phobius"/>
    </source>
</evidence>
<dbReference type="PANTHER" id="PTHR30282">
    <property type="entry name" value="P-AMINOBENZOYL GLUTAMATE TRANSPORTER"/>
    <property type="match status" value="1"/>
</dbReference>
<name>A0A0V8JK82_9BACI</name>
<dbReference type="EMBL" id="LNQP01000043">
    <property type="protein sequence ID" value="KSU87454.1"/>
    <property type="molecule type" value="Genomic_DNA"/>
</dbReference>
<evidence type="ECO:0000313" key="2">
    <source>
        <dbReference type="EMBL" id="KSU87454.1"/>
    </source>
</evidence>
<feature type="transmembrane region" description="Helical" evidence="1">
    <location>
        <begin position="471"/>
        <end position="496"/>
    </location>
</feature>
<dbReference type="InterPro" id="IPR004697">
    <property type="entry name" value="AbgT"/>
</dbReference>
<dbReference type="GO" id="GO:0015558">
    <property type="term" value="F:secondary active p-aminobenzoyl-glutamate transmembrane transporter activity"/>
    <property type="evidence" value="ECO:0007669"/>
    <property type="project" value="InterPro"/>
</dbReference>
<comment type="caution">
    <text evidence="2">The sequence shown here is derived from an EMBL/GenBank/DDBJ whole genome shotgun (WGS) entry which is preliminary data.</text>
</comment>
<feature type="transmembrane region" description="Helical" evidence="1">
    <location>
        <begin position="410"/>
        <end position="429"/>
    </location>
</feature>
<reference evidence="2 3" key="1">
    <citation type="submission" date="2015-11" db="EMBL/GenBank/DDBJ databases">
        <title>Bacillus caseinolyticus sp nov.</title>
        <authorList>
            <person name="Dastager S.G."/>
            <person name="Mawlankar R."/>
        </authorList>
    </citation>
    <scope>NUCLEOTIDE SEQUENCE [LARGE SCALE GENOMIC DNA]</scope>
    <source>
        <strain evidence="2 3">SGD-V-76</strain>
    </source>
</reference>
<keyword evidence="1" id="KW-1133">Transmembrane helix</keyword>
<accession>A0A0V8JK82</accession>
<dbReference type="PANTHER" id="PTHR30282:SF0">
    <property type="entry name" value="P-AMINOBENZOYL-GLUTAMATE TRANSPORT PROTEIN"/>
    <property type="match status" value="1"/>
</dbReference>
<feature type="transmembrane region" description="Helical" evidence="1">
    <location>
        <begin position="127"/>
        <end position="150"/>
    </location>
</feature>
<dbReference type="RefSeq" id="WP_062686896.1">
    <property type="nucleotide sequence ID" value="NZ_KQ758658.1"/>
</dbReference>
<sequence>MNPEVNQVEKKGVILRVLDSIERVGNKLPHPAVLFVIFAMSIMVVSWIVSVFDVTTVHPGTGEELPIRNMFSKEGIQFIFTSMLSNFTEFQPLGLVLAMMLGIGVADKVGLIETFIKKTIINAPKSVITYAIVFAGVLGNLAADAAFVIIPPLAATIFYTLGRHPFAGLAAGFAGVGAGFSANLVISGNDALLSGIANEVVKTVSDTATVTPVDNWFFNAASVALVVLVGGLVTEKIIEPRLGTYKGNKASVMSEVSNLEAKGLRNAGIVGFLYIGMIVMMTVPKSGLLRSDEGTIIPSPFLDGIVPITLIFFLLIGMAYGFTVGNLKSISDVPNLMAESMKDMAGFIVLIFAASQFIAYFNWTNIGTWIAVSGAEILTGIGLTGLPVIIGFIFLTAVLNLFIFSGSAQWALMAPIFIPMLMLLDYHPAYVQMAYRIADSSTNVITPLNPYFPIILALMKDYDKRSGIGSLISLMLPYSVVILVTWTLFFLIWNLLGLPIGPGIEMFINK</sequence>
<dbReference type="Pfam" id="PF03806">
    <property type="entry name" value="ABG_transport"/>
    <property type="match status" value="1"/>
</dbReference>